<evidence type="ECO:0000256" key="6">
    <source>
        <dbReference type="RuleBase" id="RU361203"/>
    </source>
</evidence>
<dbReference type="Pfam" id="PF00150">
    <property type="entry name" value="Cellulase"/>
    <property type="match status" value="1"/>
</dbReference>
<dbReference type="InterPro" id="IPR029052">
    <property type="entry name" value="Metallo-depent_PP-like"/>
</dbReference>
<evidence type="ECO:0000256" key="4">
    <source>
        <dbReference type="ARBA" id="ARBA00023180"/>
    </source>
</evidence>
<accession>A0A9P1DH34</accession>
<keyword evidence="14" id="KW-1185">Reference proteome</keyword>
<keyword evidence="5" id="KW-0326">Glycosidase</keyword>
<dbReference type="Gene3D" id="3.20.20.80">
    <property type="entry name" value="Glycosidases"/>
    <property type="match status" value="1"/>
</dbReference>
<dbReference type="Gene3D" id="3.60.21.10">
    <property type="match status" value="1"/>
</dbReference>
<dbReference type="GO" id="GO:0003993">
    <property type="term" value="F:acid phosphatase activity"/>
    <property type="evidence" value="ECO:0007669"/>
    <property type="project" value="UniProtKB-EC"/>
</dbReference>
<evidence type="ECO:0000259" key="9">
    <source>
        <dbReference type="Pfam" id="PF00149"/>
    </source>
</evidence>
<feature type="region of interest" description="Disordered" evidence="7">
    <location>
        <begin position="464"/>
        <end position="484"/>
    </location>
</feature>
<feature type="domain" description="Purple acid phosphatase C-terminal" evidence="11">
    <location>
        <begin position="736"/>
        <end position="793"/>
    </location>
</feature>
<keyword evidence="8" id="KW-0472">Membrane</keyword>
<evidence type="ECO:0000259" key="10">
    <source>
        <dbReference type="Pfam" id="PF00150"/>
    </source>
</evidence>
<dbReference type="InterPro" id="IPR025733">
    <property type="entry name" value="PAPs_C"/>
</dbReference>
<keyword evidence="4" id="KW-0325">Glycoprotein</keyword>
<dbReference type="PANTHER" id="PTHR22953">
    <property type="entry name" value="ACID PHOSPHATASE RELATED"/>
    <property type="match status" value="1"/>
</dbReference>
<dbReference type="OrthoDB" id="45007at2759"/>
<evidence type="ECO:0000313" key="12">
    <source>
        <dbReference type="EMBL" id="CAI4009772.1"/>
    </source>
</evidence>
<evidence type="ECO:0000256" key="2">
    <source>
        <dbReference type="ARBA" id="ARBA00022729"/>
    </source>
</evidence>
<evidence type="ECO:0000256" key="7">
    <source>
        <dbReference type="SAM" id="MobiDB-lite"/>
    </source>
</evidence>
<dbReference type="EMBL" id="CAMXCT010004632">
    <property type="protein sequence ID" value="CAI4009772.1"/>
    <property type="molecule type" value="Genomic_DNA"/>
</dbReference>
<comment type="catalytic activity">
    <reaction evidence="6">
        <text>a phosphate monoester + H2O = an alcohol + phosphate</text>
        <dbReference type="Rhea" id="RHEA:15017"/>
        <dbReference type="ChEBI" id="CHEBI:15377"/>
        <dbReference type="ChEBI" id="CHEBI:30879"/>
        <dbReference type="ChEBI" id="CHEBI:43474"/>
        <dbReference type="ChEBI" id="CHEBI:67140"/>
        <dbReference type="EC" id="3.1.3.2"/>
    </reaction>
</comment>
<dbReference type="InterPro" id="IPR017853">
    <property type="entry name" value="GH"/>
</dbReference>
<comment type="similarity">
    <text evidence="1">Belongs to the glycosyl hydrolase 5 (cellulase A) family.</text>
</comment>
<keyword evidence="2" id="KW-0732">Signal</keyword>
<dbReference type="InterPro" id="IPR004843">
    <property type="entry name" value="Calcineurin-like_PHP"/>
</dbReference>
<comment type="caution">
    <text evidence="12">The sequence shown here is derived from an EMBL/GenBank/DDBJ whole genome shotgun (WGS) entry which is preliminary data.</text>
</comment>
<feature type="domain" description="Glycoside hydrolase family 5" evidence="10">
    <location>
        <begin position="10"/>
        <end position="153"/>
    </location>
</feature>
<dbReference type="AlphaFoldDB" id="A0A9P1DH34"/>
<dbReference type="SUPFAM" id="SSF51445">
    <property type="entry name" value="(Trans)glycosidases"/>
    <property type="match status" value="1"/>
</dbReference>
<evidence type="ECO:0000313" key="13">
    <source>
        <dbReference type="EMBL" id="CAL1163147.1"/>
    </source>
</evidence>
<comment type="similarity">
    <text evidence="6">Belongs to the metallophosphoesterase superfamily. Purple acid phosphatase family.</text>
</comment>
<dbReference type="Pfam" id="PF00149">
    <property type="entry name" value="Metallophos"/>
    <property type="match status" value="1"/>
</dbReference>
<proteinExistence type="inferred from homology"/>
<dbReference type="InterPro" id="IPR039331">
    <property type="entry name" value="PAPs-like"/>
</dbReference>
<dbReference type="InterPro" id="IPR041792">
    <property type="entry name" value="MPP_PAP"/>
</dbReference>
<dbReference type="EC" id="3.1.3.2" evidence="6"/>
<dbReference type="PANTHER" id="PTHR22953:SF153">
    <property type="entry name" value="PURPLE ACID PHOSPHATASE"/>
    <property type="match status" value="1"/>
</dbReference>
<reference evidence="13" key="2">
    <citation type="submission" date="2024-04" db="EMBL/GenBank/DDBJ databases">
        <authorList>
            <person name="Chen Y."/>
            <person name="Shah S."/>
            <person name="Dougan E. K."/>
            <person name="Thang M."/>
            <person name="Chan C."/>
        </authorList>
    </citation>
    <scope>NUCLEOTIDE SEQUENCE [LARGE SCALE GENOMIC DNA]</scope>
</reference>
<evidence type="ECO:0000259" key="11">
    <source>
        <dbReference type="Pfam" id="PF14008"/>
    </source>
</evidence>
<evidence type="ECO:0000256" key="8">
    <source>
        <dbReference type="SAM" id="Phobius"/>
    </source>
</evidence>
<evidence type="ECO:0000256" key="3">
    <source>
        <dbReference type="ARBA" id="ARBA00022801"/>
    </source>
</evidence>
<dbReference type="Proteomes" id="UP001152797">
    <property type="component" value="Unassembled WGS sequence"/>
</dbReference>
<keyword evidence="8" id="KW-0812">Transmembrane</keyword>
<feature type="transmembrane region" description="Helical" evidence="8">
    <location>
        <begin position="852"/>
        <end position="874"/>
    </location>
</feature>
<evidence type="ECO:0000256" key="1">
    <source>
        <dbReference type="ARBA" id="ARBA00005641"/>
    </source>
</evidence>
<organism evidence="12">
    <name type="scientific">Cladocopium goreaui</name>
    <dbReference type="NCBI Taxonomy" id="2562237"/>
    <lineage>
        <taxon>Eukaryota</taxon>
        <taxon>Sar</taxon>
        <taxon>Alveolata</taxon>
        <taxon>Dinophyceae</taxon>
        <taxon>Suessiales</taxon>
        <taxon>Symbiodiniaceae</taxon>
        <taxon>Cladocopium</taxon>
    </lineage>
</organism>
<dbReference type="GO" id="GO:0004553">
    <property type="term" value="F:hydrolase activity, hydrolyzing O-glycosyl compounds"/>
    <property type="evidence" value="ECO:0007669"/>
    <property type="project" value="InterPro"/>
</dbReference>
<gene>
    <name evidence="12" type="ORF">C1SCF055_LOCUS35107</name>
</gene>
<dbReference type="CDD" id="cd00839">
    <property type="entry name" value="MPP_PAPs"/>
    <property type="match status" value="1"/>
</dbReference>
<dbReference type="Pfam" id="PF14008">
    <property type="entry name" value="Metallophos_C"/>
    <property type="match status" value="1"/>
</dbReference>
<evidence type="ECO:0000256" key="5">
    <source>
        <dbReference type="ARBA" id="ARBA00023295"/>
    </source>
</evidence>
<reference evidence="12" key="1">
    <citation type="submission" date="2022-10" db="EMBL/GenBank/DDBJ databases">
        <authorList>
            <person name="Chen Y."/>
            <person name="Dougan E. K."/>
            <person name="Chan C."/>
            <person name="Rhodes N."/>
            <person name="Thang M."/>
        </authorList>
    </citation>
    <scope>NUCLEOTIDE SEQUENCE</scope>
</reference>
<dbReference type="SUPFAM" id="SSF56300">
    <property type="entry name" value="Metallo-dependent phosphatases"/>
    <property type="match status" value="1"/>
</dbReference>
<dbReference type="SUPFAM" id="SSF49363">
    <property type="entry name" value="Purple acid phosphatase, N-terminal domain"/>
    <property type="match status" value="1"/>
</dbReference>
<protein>
    <recommendedName>
        <fullName evidence="6">Purple acid phosphatase</fullName>
        <ecNumber evidence="6">3.1.3.2</ecNumber>
    </recommendedName>
</protein>
<dbReference type="Gene3D" id="2.60.40.380">
    <property type="entry name" value="Purple acid phosphatase-like, N-terminal"/>
    <property type="match status" value="1"/>
</dbReference>
<keyword evidence="8" id="KW-1133">Transmembrane helix</keyword>
<dbReference type="InterPro" id="IPR008963">
    <property type="entry name" value="Purple_acid_Pase-like_N"/>
</dbReference>
<dbReference type="EMBL" id="CAMXCT020004632">
    <property type="protein sequence ID" value="CAL1163147.1"/>
    <property type="molecule type" value="Genomic_DNA"/>
</dbReference>
<sequence length="897" mass="99519">MLCIRITSTNRPQCHNPDVPSQDWHATATQAGDAILTVNPNLLIIVGGLSYGKDLTGVFRLPVRLKHADKLVYSAHSYSWSYPGLPDTYKALHDQLGKDWGFIVEENQPYTAPVWVSEFGTFSDCHKDSCANWWPDFLQYLLQGDFDWAVWHADGTWSRDDVHPFHGPTNYGVLAADWKTPAADGELLTALKTIQAPSTGPGMHSMAPKCNQHCADTWDAGWSNGRKGAAACAPCLRNRPCRGNLSVEEWCNNGWAKVSCGWTCCRAGLLSLETCAESHCQRWYKDSYRPSWPSGDTGTVACLHCLHDDHCRDHQAQSTWCSSSWAAEHCQLTCCMSGFLTHVFFAALWAGVAAEGSWPPQQVALAAGDRGDSDVSITWITDDPRDDNASCAQVTQVAVATIQGISQASEVQMVGKCLRYSFGAAPELYGNYTSGRIHRVFIKGLVANSQYNYTLYGDPPNSTRSFKTLPASQGPAGPTGDSQDPRYPFVFGFIGDLGQTEHSIETVRHLDADKDIRIILHAGDMSYADTNAARWDSYGLKVEPLASRLQWMVCPGNHEIESDYYTGQNFQPYEARFVMPAVQQAEFSPSNEQIGCKHPYPTVPHTGNDCTPSAFTGQYDWGNSFYAFDAGPARVISLNSYAQTHPSSAQYKWLKQELEALEARRTDTPWLVVMMHCPFYNSNKAHQDEQQATLMRDAHGFEDLFHQHKVAVVISGHVHAYERSHPVYKNTSQPGAPTYLVVGDGGNREGHASTYLDEPGWSAFRDGLSFGHGRLVIANQSHMRWEWYRNDKQQLPRVDRVTAVRRAAELAHSSFVPLDAQWYQPLSARKVDDDVWILNPYKSQVQHKPLNASLLMVGLVAAVAVLAVASVLLVKRCTRRPAPCETESAEMGVAQSG</sequence>
<evidence type="ECO:0000313" key="14">
    <source>
        <dbReference type="Proteomes" id="UP001152797"/>
    </source>
</evidence>
<dbReference type="GO" id="GO:0046872">
    <property type="term" value="F:metal ion binding"/>
    <property type="evidence" value="ECO:0007669"/>
    <property type="project" value="InterPro"/>
</dbReference>
<feature type="domain" description="Calcineurin-like phosphoesterase" evidence="9">
    <location>
        <begin position="491"/>
        <end position="721"/>
    </location>
</feature>
<dbReference type="GO" id="GO:0000272">
    <property type="term" value="P:polysaccharide catabolic process"/>
    <property type="evidence" value="ECO:0007669"/>
    <property type="project" value="InterPro"/>
</dbReference>
<keyword evidence="3 6" id="KW-0378">Hydrolase</keyword>
<dbReference type="EMBL" id="CAMXCT030004632">
    <property type="protein sequence ID" value="CAL4797084.1"/>
    <property type="molecule type" value="Genomic_DNA"/>
</dbReference>
<name>A0A9P1DH34_9DINO</name>
<dbReference type="InterPro" id="IPR001547">
    <property type="entry name" value="Glyco_hydro_5"/>
</dbReference>